<reference evidence="2 3" key="1">
    <citation type="submission" date="2022-12" db="EMBL/GenBank/DDBJ databases">
        <title>Genomic features and morphological characterization of a novel Knufia sp. strain isolated from spacecraft assembly facility.</title>
        <authorList>
            <person name="Teixeira M."/>
            <person name="Chander A.M."/>
            <person name="Stajich J.E."/>
            <person name="Venkateswaran K."/>
        </authorList>
    </citation>
    <scope>NUCLEOTIDE SEQUENCE [LARGE SCALE GENOMIC DNA]</scope>
    <source>
        <strain evidence="2 3">FJI-L2-BK-P2</strain>
    </source>
</reference>
<evidence type="ECO:0000313" key="2">
    <source>
        <dbReference type="EMBL" id="KAK5951915.1"/>
    </source>
</evidence>
<dbReference type="AlphaFoldDB" id="A0AAN8EKZ6"/>
<accession>A0AAN8EKZ6</accession>
<feature type="compositionally biased region" description="Basic residues" evidence="1">
    <location>
        <begin position="45"/>
        <end position="56"/>
    </location>
</feature>
<sequence>MLRPNSAPAQKRRASESPQDDGAKRLRSEETSSPSDPTQSIPKSQKPKQRPPKRRRQETELVDHERCATPPLSPPTLPQSLLPTTAFGARPLAACDETLGSTANGNQSEAADLTSFNGGSDDEYESLSDDESDESDDSESEDEDLETIMSKKGVIDAQAKEADLRHEADMLIRFGGLPTAAGSYQPASYEMARAVTPILSKLGYCMVPARGCKVHDSGERLFKIGRNRLRSGFVPNDLIRYKATILDLSYVDRWVPKRIEDVEKTEGGLNTVAALRLVARNGGYEVIAEYFGNGAEPAEPTEVSTSNVADGSVASPTTSGLRNVNDPNISNDNSPNAAYLTNNGLAHGPDASAAVPPTSDTLTETEPPTRDHDIHGLHSDSEANPHVGSRDASKSVALSSGEPSPVASDAHADADSLTQDVQTEPPDQLTEAKGVTSVEVRQNTVSPDSLSARIEGSIQDEHDDELPESDAESVHIKQEQERGVSPYLERGEDSEDEQADLGTEGLDRFETSLLSDEGENAASSNTERSESVTANPQHSSNTRSDHITAEIRKRIGYRFIGLTDDAVAKPTEAGPASRVSSTSVLMANGQHGLQRATQWTEQRYPTGRAVGPTRPVPSRLSIGPFGPEGISRDFERYKTATDLKMKSSQDANYAVSRKMSALEGRRNVLPGIVGAPVQLGRNTAGYYDRIHRGVADANNDITALKQELAGKIKEQEEQLAEKDRRITGLEARLEQTEQKQKDFEAQVKSSMNSSRTRQQSAARVSDVNFQIANPARRPSVFAPQWIPLKGQQSMITSSSPQHSITSDYRHPGDTAAKHLSSILSRPAINANTQLQLIQAKPPPSLVANTSIPSSVQSQQAARSLAGRFVFVFKKDVASSSRYIQPLERCTKITYLFGPAVQANIVTSEARTLAMLVPEPHDLSVNRTCIAFKNDQATFDNWHRTVSRMPYGAGQIRIDVVPDIY</sequence>
<comment type="caution">
    <text evidence="2">The sequence shown here is derived from an EMBL/GenBank/DDBJ whole genome shotgun (WGS) entry which is preliminary data.</text>
</comment>
<protein>
    <submittedName>
        <fullName evidence="2">Uncharacterized protein</fullName>
    </submittedName>
</protein>
<feature type="compositionally biased region" description="Basic and acidic residues" evidence="1">
    <location>
        <begin position="367"/>
        <end position="393"/>
    </location>
</feature>
<feature type="region of interest" description="Disordered" evidence="1">
    <location>
        <begin position="1"/>
        <end position="85"/>
    </location>
</feature>
<feature type="compositionally biased region" description="Polar residues" evidence="1">
    <location>
        <begin position="99"/>
        <end position="118"/>
    </location>
</feature>
<name>A0AAN8EKZ6_9EURO</name>
<proteinExistence type="predicted"/>
<feature type="region of interest" description="Disordered" evidence="1">
    <location>
        <begin position="98"/>
        <end position="150"/>
    </location>
</feature>
<feature type="compositionally biased region" description="Basic and acidic residues" evidence="1">
    <location>
        <begin position="472"/>
        <end position="482"/>
    </location>
</feature>
<feature type="compositionally biased region" description="Acidic residues" evidence="1">
    <location>
        <begin position="461"/>
        <end position="471"/>
    </location>
</feature>
<gene>
    <name evidence="2" type="ORF">OHC33_007208</name>
</gene>
<feature type="region of interest" description="Disordered" evidence="1">
    <location>
        <begin position="298"/>
        <end position="500"/>
    </location>
</feature>
<feature type="compositionally biased region" description="Basic and acidic residues" evidence="1">
    <location>
        <begin position="57"/>
        <end position="67"/>
    </location>
</feature>
<organism evidence="2 3">
    <name type="scientific">Knufia fluminis</name>
    <dbReference type="NCBI Taxonomy" id="191047"/>
    <lineage>
        <taxon>Eukaryota</taxon>
        <taxon>Fungi</taxon>
        <taxon>Dikarya</taxon>
        <taxon>Ascomycota</taxon>
        <taxon>Pezizomycotina</taxon>
        <taxon>Eurotiomycetes</taxon>
        <taxon>Chaetothyriomycetidae</taxon>
        <taxon>Chaetothyriales</taxon>
        <taxon>Trichomeriaceae</taxon>
        <taxon>Knufia</taxon>
    </lineage>
</organism>
<feature type="compositionally biased region" description="Polar residues" evidence="1">
    <location>
        <begin position="747"/>
        <end position="763"/>
    </location>
</feature>
<feature type="compositionally biased region" description="Acidic residues" evidence="1">
    <location>
        <begin position="120"/>
        <end position="146"/>
    </location>
</feature>
<feature type="compositionally biased region" description="Low complexity" evidence="1">
    <location>
        <begin position="323"/>
        <end position="336"/>
    </location>
</feature>
<evidence type="ECO:0000313" key="3">
    <source>
        <dbReference type="Proteomes" id="UP001316803"/>
    </source>
</evidence>
<feature type="compositionally biased region" description="Polar residues" evidence="1">
    <location>
        <begin position="302"/>
        <end position="322"/>
    </location>
</feature>
<dbReference type="EMBL" id="JAKLMC020000018">
    <property type="protein sequence ID" value="KAK5951915.1"/>
    <property type="molecule type" value="Genomic_DNA"/>
</dbReference>
<evidence type="ECO:0000256" key="1">
    <source>
        <dbReference type="SAM" id="MobiDB-lite"/>
    </source>
</evidence>
<feature type="compositionally biased region" description="Basic and acidic residues" evidence="1">
    <location>
        <begin position="735"/>
        <end position="745"/>
    </location>
</feature>
<feature type="region of interest" description="Disordered" evidence="1">
    <location>
        <begin position="735"/>
        <end position="763"/>
    </location>
</feature>
<feature type="compositionally biased region" description="Basic and acidic residues" evidence="1">
    <location>
        <begin position="21"/>
        <end position="30"/>
    </location>
</feature>
<feature type="region of interest" description="Disordered" evidence="1">
    <location>
        <begin position="607"/>
        <end position="627"/>
    </location>
</feature>
<dbReference type="Proteomes" id="UP001316803">
    <property type="component" value="Unassembled WGS sequence"/>
</dbReference>
<feature type="compositionally biased region" description="Polar residues" evidence="1">
    <location>
        <begin position="521"/>
        <end position="542"/>
    </location>
</feature>
<keyword evidence="3" id="KW-1185">Reference proteome</keyword>
<feature type="compositionally biased region" description="Polar residues" evidence="1">
    <location>
        <begin position="439"/>
        <end position="449"/>
    </location>
</feature>
<feature type="region of interest" description="Disordered" evidence="1">
    <location>
        <begin position="515"/>
        <end position="547"/>
    </location>
</feature>